<dbReference type="InterPro" id="IPR050861">
    <property type="entry name" value="Dihydroxyacetone_Kinase"/>
</dbReference>
<proteinExistence type="predicted"/>
<evidence type="ECO:0000256" key="2">
    <source>
        <dbReference type="ARBA" id="ARBA00022777"/>
    </source>
</evidence>
<reference evidence="4 5" key="1">
    <citation type="submission" date="2024-04" db="EMBL/GenBank/DDBJ databases">
        <authorList>
            <person name="Cremers G."/>
        </authorList>
    </citation>
    <scope>NUCLEOTIDE SEQUENCE [LARGE SCALE GENOMIC DNA]</scope>
    <source>
        <strain evidence="4">MeCH1-AG</strain>
    </source>
</reference>
<evidence type="ECO:0000313" key="4">
    <source>
        <dbReference type="EMBL" id="CAL1239914.1"/>
    </source>
</evidence>
<accession>A0ABM9NH28</accession>
<dbReference type="InterPro" id="IPR012737">
    <property type="entry name" value="DhaK_L_YcgS"/>
</dbReference>
<gene>
    <name evidence="4" type="ORF">MECH1_V1_1138</name>
</gene>
<dbReference type="InterPro" id="IPR004007">
    <property type="entry name" value="DhaL_dom"/>
</dbReference>
<dbReference type="PANTHER" id="PTHR28629">
    <property type="entry name" value="TRIOKINASE/FMN CYCLASE"/>
    <property type="match status" value="1"/>
</dbReference>
<name>A0ABM9NH28_9GAMM</name>
<feature type="domain" description="DhaL" evidence="3">
    <location>
        <begin position="6"/>
        <end position="206"/>
    </location>
</feature>
<evidence type="ECO:0000256" key="1">
    <source>
        <dbReference type="ARBA" id="ARBA00022679"/>
    </source>
</evidence>
<keyword evidence="2" id="KW-0418">Kinase</keyword>
<organism evidence="4 5">
    <name type="scientific">Candidatus Methylocalor cossyra</name>
    <dbReference type="NCBI Taxonomy" id="3108543"/>
    <lineage>
        <taxon>Bacteria</taxon>
        <taxon>Pseudomonadati</taxon>
        <taxon>Pseudomonadota</taxon>
        <taxon>Gammaproteobacteria</taxon>
        <taxon>Methylococcales</taxon>
        <taxon>Methylococcaceae</taxon>
        <taxon>Candidatus Methylocalor</taxon>
    </lineage>
</organism>
<dbReference type="Gene3D" id="1.25.40.340">
    <property type="match status" value="1"/>
</dbReference>
<dbReference type="InterPro" id="IPR036117">
    <property type="entry name" value="DhaL_dom_sf"/>
</dbReference>
<protein>
    <submittedName>
        <fullName evidence="4">Phosphoenolpyruvate-dihydroxyacetone phosphotransferase, ADP-binding subunit DhaL</fullName>
        <ecNumber evidence="4">2.7.1.121</ecNumber>
    </submittedName>
</protein>
<dbReference type="SUPFAM" id="SSF101473">
    <property type="entry name" value="DhaL-like"/>
    <property type="match status" value="1"/>
</dbReference>
<dbReference type="EC" id="2.7.1.121" evidence="4"/>
<keyword evidence="1 4" id="KW-0808">Transferase</keyword>
<dbReference type="GO" id="GO:0047324">
    <property type="term" value="F:phosphoenolpyruvate-glycerone phosphotransferase activity"/>
    <property type="evidence" value="ECO:0007669"/>
    <property type="project" value="UniProtKB-EC"/>
</dbReference>
<dbReference type="Proteomes" id="UP001497493">
    <property type="component" value="Chromosome"/>
</dbReference>
<evidence type="ECO:0000259" key="3">
    <source>
        <dbReference type="PROSITE" id="PS51480"/>
    </source>
</evidence>
<dbReference type="Pfam" id="PF02734">
    <property type="entry name" value="Dak2"/>
    <property type="match status" value="1"/>
</dbReference>
<dbReference type="NCBIfam" id="TIGR02365">
    <property type="entry name" value="dha_L_ycgS"/>
    <property type="match status" value="1"/>
</dbReference>
<dbReference type="PANTHER" id="PTHR28629:SF4">
    <property type="entry name" value="TRIOKINASE_FMN CYCLASE"/>
    <property type="match status" value="1"/>
</dbReference>
<dbReference type="EMBL" id="OZ026884">
    <property type="protein sequence ID" value="CAL1239914.1"/>
    <property type="molecule type" value="Genomic_DNA"/>
</dbReference>
<dbReference type="RefSeq" id="WP_348759436.1">
    <property type="nucleotide sequence ID" value="NZ_OZ026884.1"/>
</dbReference>
<sequence length="213" mass="21770">MPVSTARIPTFILAADRAVRAHAEEIAALDQAIGDGDHLANLQRGLAALEASAARLATLDWPTALNEIGRSLMSTVGGASGSLYATLFVAMGKALPGRAELDLPALAAAFAQGVLAVKQRGKAERGQKTMLDVLIPVADALQAAAAAPVPLAQALEQVREAAAAGCEATRDLVAVKGRASFLGERARGYLDPGAKTSALMIQGIVESLAATLP</sequence>
<dbReference type="SMART" id="SM01120">
    <property type="entry name" value="Dak2"/>
    <property type="match status" value="1"/>
</dbReference>
<keyword evidence="5" id="KW-1185">Reference proteome</keyword>
<evidence type="ECO:0000313" key="5">
    <source>
        <dbReference type="Proteomes" id="UP001497493"/>
    </source>
</evidence>
<dbReference type="PROSITE" id="PS51480">
    <property type="entry name" value="DHAL"/>
    <property type="match status" value="1"/>
</dbReference>